<sequence>MHWTKQQKEWKEKVFMSIAWFLSCSCKSSFVFMHPMCCLCIEFSKCSLHYIARSS</sequence>
<reference evidence="1" key="2">
    <citation type="journal article" date="2014" name="J. Proteome Res.">
        <title>Spit and venom from scytodes spiders: a diverse and distinct cocktail.</title>
        <authorList>
            <person name="Zobel-Thropp P.A."/>
            <person name="Correa S.M."/>
            <person name="Garb J.E."/>
            <person name="Binford G.J."/>
        </authorList>
    </citation>
    <scope>NUCLEOTIDE SEQUENCE</scope>
    <source>
        <tissue evidence="1">Venom gland</tissue>
    </source>
</reference>
<dbReference type="EMBL" id="KF860767">
    <property type="protein sequence ID" value="AIW62663.1"/>
    <property type="molecule type" value="mRNA"/>
</dbReference>
<organism evidence="1">
    <name type="scientific">Scytodes thoracica</name>
    <name type="common">Spitting spider</name>
    <name type="synonym">Aranea thoracica</name>
    <dbReference type="NCBI Taxonomy" id="1112478"/>
    <lineage>
        <taxon>Eukaryota</taxon>
        <taxon>Metazoa</taxon>
        <taxon>Ecdysozoa</taxon>
        <taxon>Arthropoda</taxon>
        <taxon>Chelicerata</taxon>
        <taxon>Arachnida</taxon>
        <taxon>Araneae</taxon>
        <taxon>Araneomorphae</taxon>
        <taxon>Haplogynae</taxon>
        <taxon>Scytodoidea</taxon>
        <taxon>Scytodidae</taxon>
        <taxon>Scytodes</taxon>
    </lineage>
</organism>
<protein>
    <submittedName>
        <fullName evidence="1">Uncharacterized protein</fullName>
    </submittedName>
</protein>
<dbReference type="PROSITE" id="PS51257">
    <property type="entry name" value="PROKAR_LIPOPROTEIN"/>
    <property type="match status" value="1"/>
</dbReference>
<dbReference type="AlphaFoldDB" id="A0A0A0VCR8"/>
<name>A0A0A0VCR8_SCYTH</name>
<accession>A0A0A0VCR8</accession>
<reference evidence="1" key="1">
    <citation type="submission" date="2013-11" db="EMBL/GenBank/DDBJ databases">
        <authorList>
            <person name="Thropp P.A."/>
            <person name="Correa S.M."/>
            <person name="Garb J.E."/>
            <person name="Binford G.J."/>
        </authorList>
    </citation>
    <scope>NUCLEOTIDE SEQUENCE</scope>
    <source>
        <tissue evidence="1">Venom gland</tissue>
    </source>
</reference>
<evidence type="ECO:0000313" key="1">
    <source>
        <dbReference type="EMBL" id="AIW62663.1"/>
    </source>
</evidence>
<proteinExistence type="evidence at transcript level"/>